<proteinExistence type="predicted"/>
<dbReference type="SUPFAM" id="SSF69322">
    <property type="entry name" value="Tricorn protease domain 2"/>
    <property type="match status" value="1"/>
</dbReference>
<dbReference type="EMBL" id="VSDO01000006">
    <property type="protein sequence ID" value="TYA10301.1"/>
    <property type="molecule type" value="Genomic_DNA"/>
</dbReference>
<feature type="region of interest" description="Disordered" evidence="1">
    <location>
        <begin position="24"/>
        <end position="90"/>
    </location>
</feature>
<evidence type="ECO:0000256" key="1">
    <source>
        <dbReference type="SAM" id="MobiDB-lite"/>
    </source>
</evidence>
<evidence type="ECO:0000313" key="3">
    <source>
        <dbReference type="Proteomes" id="UP000325218"/>
    </source>
</evidence>
<dbReference type="OrthoDB" id="2551817at2"/>
<dbReference type="Proteomes" id="UP000325218">
    <property type="component" value="Unassembled WGS sequence"/>
</dbReference>
<dbReference type="AlphaFoldDB" id="A0A5D0CKG1"/>
<sequence length="458" mass="50495">MKRMDWLLPTMVAAGLLLASCSPTSGPGKGLEGARENTSLSMKGSAQQAEAQITNAQKADAHVKQEAQGGASETPPAAQQDKRTPGAFNASRNADGALVAVPAGLKEDYFIDNGAIVELEGETLVMANVFSGDEGAVKVMLSHKPGEAEVKTVWSETITDTNNPWYNAFIRQLLVKLDETRVLFLEPEMTNNGGKFHLSEFNARTGEITRIREDFWPLNEKGDYDYIYQYRWDGGRKKLFLQSYLGLVRVFDLRGGKDEAPERLFRVIPHSTTGAPSLFPSPDLERFVHDDESGQVTFYKMDGTPLGKIKLPADKYVPSEKLKWNPAGSIAWMESSPEGQGRIKDIDIDYLSIAPQRIDFYDKDGKALGSLRAEAGDDRALDIVSWLDASTAHVKSYRIVPDGNDTYGIDEKGAAFFTYDVLKKKKRSADGTEKAEAQVIAEQTKVIVGPKEIVFSEK</sequence>
<feature type="compositionally biased region" description="Polar residues" evidence="1">
    <location>
        <begin position="36"/>
        <end position="57"/>
    </location>
</feature>
<reference evidence="2 3" key="1">
    <citation type="submission" date="2019-08" db="EMBL/GenBank/DDBJ databases">
        <title>Genome sequencing of Paenibacillus faecis DSM 23593(T).</title>
        <authorList>
            <person name="Kook J.-K."/>
            <person name="Park S.-N."/>
            <person name="Lim Y.K."/>
        </authorList>
    </citation>
    <scope>NUCLEOTIDE SEQUENCE [LARGE SCALE GENOMIC DNA]</scope>
    <source>
        <strain evidence="2 3">DSM 23593</strain>
    </source>
</reference>
<name>A0A5D0CKG1_9BACL</name>
<evidence type="ECO:0000313" key="2">
    <source>
        <dbReference type="EMBL" id="TYA10301.1"/>
    </source>
</evidence>
<gene>
    <name evidence="2" type="ORF">FRY98_27370</name>
</gene>
<protein>
    <submittedName>
        <fullName evidence="2">Uncharacterized protein</fullName>
    </submittedName>
</protein>
<keyword evidence="3" id="KW-1185">Reference proteome</keyword>
<organism evidence="2 3">
    <name type="scientific">Paenibacillus faecis</name>
    <dbReference type="NCBI Taxonomy" id="862114"/>
    <lineage>
        <taxon>Bacteria</taxon>
        <taxon>Bacillati</taxon>
        <taxon>Bacillota</taxon>
        <taxon>Bacilli</taxon>
        <taxon>Bacillales</taxon>
        <taxon>Paenibacillaceae</taxon>
        <taxon>Paenibacillus</taxon>
    </lineage>
</organism>
<comment type="caution">
    <text evidence="2">The sequence shown here is derived from an EMBL/GenBank/DDBJ whole genome shotgun (WGS) entry which is preliminary data.</text>
</comment>
<dbReference type="PROSITE" id="PS51257">
    <property type="entry name" value="PROKAR_LIPOPROTEIN"/>
    <property type="match status" value="1"/>
</dbReference>
<accession>A0A5D0CKG1</accession>
<dbReference type="RefSeq" id="WP_148457869.1">
    <property type="nucleotide sequence ID" value="NZ_VSDO01000006.1"/>
</dbReference>